<keyword evidence="2 7" id="KW-0813">Transport</keyword>
<dbReference type="InterPro" id="IPR000515">
    <property type="entry name" value="MetI-like"/>
</dbReference>
<proteinExistence type="inferred from homology"/>
<organism evidence="9 10">
    <name type="scientific">Jiangella anatolica</name>
    <dbReference type="NCBI Taxonomy" id="2670374"/>
    <lineage>
        <taxon>Bacteria</taxon>
        <taxon>Bacillati</taxon>
        <taxon>Actinomycetota</taxon>
        <taxon>Actinomycetes</taxon>
        <taxon>Jiangellales</taxon>
        <taxon>Jiangellaceae</taxon>
        <taxon>Jiangella</taxon>
    </lineage>
</organism>
<comment type="similarity">
    <text evidence="7">Belongs to the binding-protein-dependent transport system permease family.</text>
</comment>
<dbReference type="RefSeq" id="WP_111252935.1">
    <property type="nucleotide sequence ID" value="NZ_POTW01000003.1"/>
</dbReference>
<keyword evidence="3" id="KW-1003">Cell membrane</keyword>
<dbReference type="SUPFAM" id="SSF161098">
    <property type="entry name" value="MetI-like"/>
    <property type="match status" value="1"/>
</dbReference>
<comment type="caution">
    <text evidence="9">The sequence shown here is derived from an EMBL/GenBank/DDBJ whole genome shotgun (WGS) entry which is preliminary data.</text>
</comment>
<dbReference type="CDD" id="cd06261">
    <property type="entry name" value="TM_PBP2"/>
    <property type="match status" value="1"/>
</dbReference>
<dbReference type="PANTHER" id="PTHR43227">
    <property type="entry name" value="BLL4140 PROTEIN"/>
    <property type="match status" value="1"/>
</dbReference>
<dbReference type="Proteomes" id="UP000248764">
    <property type="component" value="Unassembled WGS sequence"/>
</dbReference>
<evidence type="ECO:0000313" key="10">
    <source>
        <dbReference type="Proteomes" id="UP000248764"/>
    </source>
</evidence>
<gene>
    <name evidence="9" type="ORF">C1I92_01765</name>
</gene>
<dbReference type="PROSITE" id="PS50928">
    <property type="entry name" value="ABC_TM1"/>
    <property type="match status" value="1"/>
</dbReference>
<protein>
    <submittedName>
        <fullName evidence="9">Sugar ABC transporter permease</fullName>
    </submittedName>
</protein>
<evidence type="ECO:0000313" key="9">
    <source>
        <dbReference type="EMBL" id="PZF86243.1"/>
    </source>
</evidence>
<keyword evidence="6 7" id="KW-0472">Membrane</keyword>
<dbReference type="Pfam" id="PF00528">
    <property type="entry name" value="BPD_transp_1"/>
    <property type="match status" value="1"/>
</dbReference>
<feature type="domain" description="ABC transmembrane type-1" evidence="8">
    <location>
        <begin position="59"/>
        <end position="276"/>
    </location>
</feature>
<feature type="transmembrane region" description="Helical" evidence="7">
    <location>
        <begin position="255"/>
        <end position="276"/>
    </location>
</feature>
<dbReference type="Gene3D" id="1.10.3720.10">
    <property type="entry name" value="MetI-like"/>
    <property type="match status" value="1"/>
</dbReference>
<accession>A0A2W2D141</accession>
<evidence type="ECO:0000256" key="5">
    <source>
        <dbReference type="ARBA" id="ARBA00022989"/>
    </source>
</evidence>
<comment type="subcellular location">
    <subcellularLocation>
        <location evidence="1 7">Cell membrane</location>
        <topology evidence="1 7">Multi-pass membrane protein</topology>
    </subcellularLocation>
</comment>
<dbReference type="GO" id="GO:0005886">
    <property type="term" value="C:plasma membrane"/>
    <property type="evidence" value="ECO:0007669"/>
    <property type="project" value="UniProtKB-SubCell"/>
</dbReference>
<feature type="transmembrane region" description="Helical" evidence="7">
    <location>
        <begin position="101"/>
        <end position="121"/>
    </location>
</feature>
<feature type="transmembrane region" description="Helical" evidence="7">
    <location>
        <begin position="141"/>
        <end position="173"/>
    </location>
</feature>
<sequence>MPFLAPFFLVFGVFTILPLGYAAYLSLFSEQSSGLGFGGARTVFVGLGNFTSVLSDADFLGSFGIIGIYCLFYIPLMIGAALVITLLLDSGLAVGGRFLQLVYYLPNVVPGLIAAIIWLYLYTPGISPLVDVVEGLSGAGWSLASLPASIVAVANVTIWLHVGYNVVIFFAALQAIPRETLEAARVDGAGQVRVALSVKLPMIRGAIGIAVLMTIVGAMQLFAEPMLLSSRAPGIDSTWTPNMYVYQKAFTDHDFGVAAAAALVFAVVIGAASWGATRARRW</sequence>
<evidence type="ECO:0000256" key="4">
    <source>
        <dbReference type="ARBA" id="ARBA00022692"/>
    </source>
</evidence>
<name>A0A2W2D141_9ACTN</name>
<dbReference type="EMBL" id="POTW01000003">
    <property type="protein sequence ID" value="PZF86243.1"/>
    <property type="molecule type" value="Genomic_DNA"/>
</dbReference>
<evidence type="ECO:0000256" key="6">
    <source>
        <dbReference type="ARBA" id="ARBA00023136"/>
    </source>
</evidence>
<evidence type="ECO:0000256" key="2">
    <source>
        <dbReference type="ARBA" id="ARBA00022448"/>
    </source>
</evidence>
<evidence type="ECO:0000259" key="8">
    <source>
        <dbReference type="PROSITE" id="PS50928"/>
    </source>
</evidence>
<evidence type="ECO:0000256" key="7">
    <source>
        <dbReference type="RuleBase" id="RU363032"/>
    </source>
</evidence>
<dbReference type="AlphaFoldDB" id="A0A2W2D141"/>
<keyword evidence="5 7" id="KW-1133">Transmembrane helix</keyword>
<dbReference type="GO" id="GO:0055085">
    <property type="term" value="P:transmembrane transport"/>
    <property type="evidence" value="ECO:0007669"/>
    <property type="project" value="InterPro"/>
</dbReference>
<evidence type="ECO:0000256" key="3">
    <source>
        <dbReference type="ARBA" id="ARBA00022475"/>
    </source>
</evidence>
<dbReference type="InterPro" id="IPR035906">
    <property type="entry name" value="MetI-like_sf"/>
</dbReference>
<feature type="transmembrane region" description="Helical" evidence="7">
    <location>
        <begin position="59"/>
        <end position="89"/>
    </location>
</feature>
<feature type="transmembrane region" description="Helical" evidence="7">
    <location>
        <begin position="203"/>
        <end position="223"/>
    </location>
</feature>
<dbReference type="InterPro" id="IPR050809">
    <property type="entry name" value="UgpAE/MalFG_permease"/>
</dbReference>
<dbReference type="PANTHER" id="PTHR43227:SF8">
    <property type="entry name" value="DIACETYLCHITOBIOSE UPTAKE SYSTEM PERMEASE PROTEIN DASB"/>
    <property type="match status" value="1"/>
</dbReference>
<keyword evidence="10" id="KW-1185">Reference proteome</keyword>
<keyword evidence="4 7" id="KW-0812">Transmembrane</keyword>
<reference evidence="9 10" key="1">
    <citation type="submission" date="2018-01" db="EMBL/GenBank/DDBJ databases">
        <title>Draft genome sequence of Jiangella sp. GTF31.</title>
        <authorList>
            <person name="Sahin N."/>
            <person name="Ay H."/>
            <person name="Saygin H."/>
        </authorList>
    </citation>
    <scope>NUCLEOTIDE SEQUENCE [LARGE SCALE GENOMIC DNA]</scope>
    <source>
        <strain evidence="9 10">GTF31</strain>
    </source>
</reference>
<evidence type="ECO:0000256" key="1">
    <source>
        <dbReference type="ARBA" id="ARBA00004651"/>
    </source>
</evidence>